<keyword evidence="3" id="KW-0732">Signal</keyword>
<sequence length="278" mass="29590">MARPFRLLILSLAAWPAALAAAPEVNLPEGYTPTPLLSEEPVREFSGADEVLAPNTDYGAVMVTSQGTLILDLYEDLAPRTVNNFVFLARHRFYDGVVFHRVLEDFMAQTGDPTGTGTGGPGYTFDDEFAEGLQHDRPGLLSMANAGPDTNGSQFFITFTETPWLDGAHAIFGEVTEGFEVLDALQRIDPSQPSAIVAPAASLAELSQQGVTLAGDADTTVEAYLAGQLGGLPARGERFEVDGFSGVVGQGGGGETLVGFFPEPDVIESLIIIERPRE</sequence>
<dbReference type="PANTHER" id="PTHR45625:SF4">
    <property type="entry name" value="PEPTIDYLPROLYL ISOMERASE DOMAIN AND WD REPEAT-CONTAINING PROTEIN 1"/>
    <property type="match status" value="1"/>
</dbReference>
<organism evidence="5 6">
    <name type="scientific">Truepera radiovictrix (strain DSM 17093 / CIP 108686 / LMG 22925 / RQ-24)</name>
    <dbReference type="NCBI Taxonomy" id="649638"/>
    <lineage>
        <taxon>Bacteria</taxon>
        <taxon>Thermotogati</taxon>
        <taxon>Deinococcota</taxon>
        <taxon>Deinococci</taxon>
        <taxon>Trueperales</taxon>
        <taxon>Trueperaceae</taxon>
        <taxon>Truepera</taxon>
    </lineage>
</organism>
<dbReference type="STRING" id="649638.Trad_2129"/>
<evidence type="ECO:0000259" key="4">
    <source>
        <dbReference type="PROSITE" id="PS50072"/>
    </source>
</evidence>
<dbReference type="RefSeq" id="WP_013178606.1">
    <property type="nucleotide sequence ID" value="NC_014221.1"/>
</dbReference>
<keyword evidence="6" id="KW-1185">Reference proteome</keyword>
<dbReference type="PROSITE" id="PS00170">
    <property type="entry name" value="CSA_PPIASE_1"/>
    <property type="match status" value="1"/>
</dbReference>
<dbReference type="AlphaFoldDB" id="D7CRF4"/>
<dbReference type="CDD" id="cd00317">
    <property type="entry name" value="cyclophilin"/>
    <property type="match status" value="1"/>
</dbReference>
<proteinExistence type="inferred from homology"/>
<comment type="similarity">
    <text evidence="3">Belongs to the cyclophilin-type PPIase family.</text>
</comment>
<dbReference type="GO" id="GO:0006457">
    <property type="term" value="P:protein folding"/>
    <property type="evidence" value="ECO:0007669"/>
    <property type="project" value="InterPro"/>
</dbReference>
<name>D7CRF4_TRURR</name>
<dbReference type="SUPFAM" id="SSF50891">
    <property type="entry name" value="Cyclophilin-like"/>
    <property type="match status" value="1"/>
</dbReference>
<dbReference type="PANTHER" id="PTHR45625">
    <property type="entry name" value="PEPTIDYL-PROLYL CIS-TRANS ISOMERASE-RELATED"/>
    <property type="match status" value="1"/>
</dbReference>
<dbReference type="KEGG" id="tra:Trad_2129"/>
<reference evidence="5 6" key="2">
    <citation type="journal article" date="2011" name="Stand. Genomic Sci.">
        <title>Complete genome sequence of Truepera radiovictrix type strain (RQ-24).</title>
        <authorList>
            <person name="Ivanova N."/>
            <person name="Rohde C."/>
            <person name="Munk C."/>
            <person name="Nolan M."/>
            <person name="Lucas S."/>
            <person name="Del Rio T.G."/>
            <person name="Tice H."/>
            <person name="Deshpande S."/>
            <person name="Cheng J.F."/>
            <person name="Tapia R."/>
            <person name="Han C."/>
            <person name="Goodwin L."/>
            <person name="Pitluck S."/>
            <person name="Liolios K."/>
            <person name="Mavromatis K."/>
            <person name="Mikhailova N."/>
            <person name="Pati A."/>
            <person name="Chen A."/>
            <person name="Palaniappan K."/>
            <person name="Land M."/>
            <person name="Hauser L."/>
            <person name="Chang Y.J."/>
            <person name="Jeffries C.D."/>
            <person name="Brambilla E."/>
            <person name="Rohde M."/>
            <person name="Goker M."/>
            <person name="Tindall B.J."/>
            <person name="Woyke T."/>
            <person name="Bristow J."/>
            <person name="Eisen J.A."/>
            <person name="Markowitz V."/>
            <person name="Hugenholtz P."/>
            <person name="Kyrpides N.C."/>
            <person name="Klenk H.P."/>
            <person name="Lapidus A."/>
        </authorList>
    </citation>
    <scope>NUCLEOTIDE SEQUENCE [LARGE SCALE GENOMIC DNA]</scope>
    <source>
        <strain evidence="6">DSM 17093 / CIP 108686 / LMG 22925 / RQ-24</strain>
    </source>
</reference>
<evidence type="ECO:0000256" key="2">
    <source>
        <dbReference type="ARBA" id="ARBA00023235"/>
    </source>
</evidence>
<dbReference type="InterPro" id="IPR002130">
    <property type="entry name" value="Cyclophilin-type_PPIase_dom"/>
</dbReference>
<dbReference type="EC" id="5.2.1.8" evidence="3"/>
<feature type="chain" id="PRO_5006523625" description="Peptidyl-prolyl cis-trans isomerase" evidence="3">
    <location>
        <begin position="21"/>
        <end position="278"/>
    </location>
</feature>
<dbReference type="OrthoDB" id="9807797at2"/>
<dbReference type="Proteomes" id="UP000000379">
    <property type="component" value="Chromosome"/>
</dbReference>
<dbReference type="eggNOG" id="COG0652">
    <property type="taxonomic scope" value="Bacteria"/>
</dbReference>
<evidence type="ECO:0000313" key="5">
    <source>
        <dbReference type="EMBL" id="ADI15242.1"/>
    </source>
</evidence>
<protein>
    <recommendedName>
        <fullName evidence="3">Peptidyl-prolyl cis-trans isomerase</fullName>
        <shortName evidence="3">PPIase</shortName>
        <ecNumber evidence="3">5.2.1.8</ecNumber>
    </recommendedName>
</protein>
<gene>
    <name evidence="5" type="ordered locus">Trad_2129</name>
</gene>
<dbReference type="PRINTS" id="PR00153">
    <property type="entry name" value="CSAPPISMRASE"/>
</dbReference>
<feature type="domain" description="PPIase cyclophilin-type" evidence="4">
    <location>
        <begin position="67"/>
        <end position="203"/>
    </location>
</feature>
<dbReference type="InterPro" id="IPR029000">
    <property type="entry name" value="Cyclophilin-like_dom_sf"/>
</dbReference>
<dbReference type="Gene3D" id="2.40.100.10">
    <property type="entry name" value="Cyclophilin-like"/>
    <property type="match status" value="1"/>
</dbReference>
<feature type="signal peptide" evidence="3">
    <location>
        <begin position="1"/>
        <end position="20"/>
    </location>
</feature>
<dbReference type="Pfam" id="PF00160">
    <property type="entry name" value="Pro_isomerase"/>
    <property type="match status" value="1"/>
</dbReference>
<dbReference type="InterPro" id="IPR044666">
    <property type="entry name" value="Cyclophilin_A-like"/>
</dbReference>
<dbReference type="HOGENOM" id="CLU_1000928_0_0_0"/>
<evidence type="ECO:0000313" key="6">
    <source>
        <dbReference type="Proteomes" id="UP000000379"/>
    </source>
</evidence>
<keyword evidence="2 3" id="KW-0413">Isomerase</keyword>
<dbReference type="EMBL" id="CP002049">
    <property type="protein sequence ID" value="ADI15242.1"/>
    <property type="molecule type" value="Genomic_DNA"/>
</dbReference>
<dbReference type="PROSITE" id="PS50072">
    <property type="entry name" value="CSA_PPIASE_2"/>
    <property type="match status" value="1"/>
</dbReference>
<evidence type="ECO:0000256" key="1">
    <source>
        <dbReference type="ARBA" id="ARBA00023110"/>
    </source>
</evidence>
<evidence type="ECO:0000256" key="3">
    <source>
        <dbReference type="RuleBase" id="RU363019"/>
    </source>
</evidence>
<keyword evidence="1 3" id="KW-0697">Rotamase</keyword>
<comment type="function">
    <text evidence="3">PPIases accelerate the folding of proteins. It catalyzes the cis-trans isomerization of proline imidic peptide bonds in oligopeptides.</text>
</comment>
<dbReference type="InterPro" id="IPR020892">
    <property type="entry name" value="Cyclophilin-type_PPIase_CS"/>
</dbReference>
<accession>D7CRF4</accession>
<dbReference type="GO" id="GO:0003755">
    <property type="term" value="F:peptidyl-prolyl cis-trans isomerase activity"/>
    <property type="evidence" value="ECO:0007669"/>
    <property type="project" value="UniProtKB-UniRule"/>
</dbReference>
<reference evidence="6" key="1">
    <citation type="submission" date="2010-05" db="EMBL/GenBank/DDBJ databases">
        <title>The complete genome of Truepera radiovictris DSM 17093.</title>
        <authorList>
            <consortium name="US DOE Joint Genome Institute (JGI-PGF)"/>
            <person name="Lucas S."/>
            <person name="Copeland A."/>
            <person name="Lapidus A."/>
            <person name="Glavina del Rio T."/>
            <person name="Dalin E."/>
            <person name="Tice H."/>
            <person name="Bruce D."/>
            <person name="Goodwin L."/>
            <person name="Pitluck S."/>
            <person name="Kyrpides N."/>
            <person name="Mavromatis K."/>
            <person name="Ovchinnikova G."/>
            <person name="Munk A.C."/>
            <person name="Detter J.C."/>
            <person name="Han C."/>
            <person name="Tapia R."/>
            <person name="Land M."/>
            <person name="Hauser L."/>
            <person name="Markowitz V."/>
            <person name="Cheng J.-F."/>
            <person name="Hugenholtz P."/>
            <person name="Woyke T."/>
            <person name="Wu D."/>
            <person name="Tindall B."/>
            <person name="Pomrenke H.G."/>
            <person name="Brambilla E."/>
            <person name="Klenk H.-P."/>
            <person name="Eisen J.A."/>
        </authorList>
    </citation>
    <scope>NUCLEOTIDE SEQUENCE [LARGE SCALE GENOMIC DNA]</scope>
    <source>
        <strain evidence="6">DSM 17093 / CIP 108686 / LMG 22925 / RQ-24</strain>
    </source>
</reference>
<comment type="catalytic activity">
    <reaction evidence="3">
        <text>[protein]-peptidylproline (omega=180) = [protein]-peptidylproline (omega=0)</text>
        <dbReference type="Rhea" id="RHEA:16237"/>
        <dbReference type="Rhea" id="RHEA-COMP:10747"/>
        <dbReference type="Rhea" id="RHEA-COMP:10748"/>
        <dbReference type="ChEBI" id="CHEBI:83833"/>
        <dbReference type="ChEBI" id="CHEBI:83834"/>
        <dbReference type="EC" id="5.2.1.8"/>
    </reaction>
</comment>